<feature type="region of interest" description="Disordered" evidence="3">
    <location>
        <begin position="345"/>
        <end position="413"/>
    </location>
</feature>
<keyword evidence="5" id="KW-1185">Reference proteome</keyword>
<dbReference type="EMBL" id="CAJFCJ010000006">
    <property type="protein sequence ID" value="CAD5116210.1"/>
    <property type="molecule type" value="Genomic_DNA"/>
</dbReference>
<dbReference type="Gene3D" id="2.130.10.10">
    <property type="entry name" value="YVTN repeat-like/Quinoprotein amine dehydrogenase"/>
    <property type="match status" value="1"/>
</dbReference>
<evidence type="ECO:0000256" key="1">
    <source>
        <dbReference type="ARBA" id="ARBA00022574"/>
    </source>
</evidence>
<sequence>MASSDGGKEVKTAFVTREGKYKLLPLSEYSKPTRNQINPPQYSPVRLSFIETNVDKSSELIFAFNSGRELFVYPYRGVRKAADLSKPIDKRSYQGTMPTSHDFNKGLASADSLPLLIGFSGGQIQLIDPLRKEVFNCKLFNKERQVDKSRVTCVRWLPGVQNQFVVSHSSGQLYVYNTDLQTTCTQPPHYQSFKHTDSVSVFTCKTKSTRNPLYRWVVGAGAITHLSFSPDGEHLAITSADGYLRIVHWLRQELTTSFRSYFGAFLHCAWSPDGYYVAAGGEDDLVTVFSMQQRRIVCRGRGHKSWINCVAFDSSLCKPLEYRLASVGDDTQLCLWDINEDVLRQPPPASRPTSLPTPNSGVQSTVSLAPPSSAKTSKSPLTNKFVNLTLGGDKKDEKKEHKRNISFTSKSGSTNHVKPLDDKVLGTPVCPRLEEVPLLEPLICKKISNERLTSVHFLEECFVTACYEGNCYTWSRPTSPSSVKDVT</sequence>
<gene>
    <name evidence="4" type="ORF">DGYR_LOCUS4854</name>
</gene>
<reference evidence="4 5" key="1">
    <citation type="submission" date="2020-08" db="EMBL/GenBank/DDBJ databases">
        <authorList>
            <person name="Hejnol A."/>
        </authorList>
    </citation>
    <scope>NUCLEOTIDE SEQUENCE [LARGE SCALE GENOMIC DNA]</scope>
</reference>
<feature type="compositionally biased region" description="Polar residues" evidence="3">
    <location>
        <begin position="351"/>
        <end position="366"/>
    </location>
</feature>
<dbReference type="PROSITE" id="PS00678">
    <property type="entry name" value="WD_REPEATS_1"/>
    <property type="match status" value="1"/>
</dbReference>
<evidence type="ECO:0000256" key="3">
    <source>
        <dbReference type="SAM" id="MobiDB-lite"/>
    </source>
</evidence>
<dbReference type="InterPro" id="IPR036322">
    <property type="entry name" value="WD40_repeat_dom_sf"/>
</dbReference>
<evidence type="ECO:0000256" key="2">
    <source>
        <dbReference type="ARBA" id="ARBA00022737"/>
    </source>
</evidence>
<dbReference type="InterPro" id="IPR019775">
    <property type="entry name" value="WD40_repeat_CS"/>
</dbReference>
<dbReference type="OrthoDB" id="3367at2759"/>
<proteinExistence type="predicted"/>
<comment type="caution">
    <text evidence="4">The sequence shown here is derived from an EMBL/GenBank/DDBJ whole genome shotgun (WGS) entry which is preliminary data.</text>
</comment>
<evidence type="ECO:0000313" key="4">
    <source>
        <dbReference type="EMBL" id="CAD5116210.1"/>
    </source>
</evidence>
<dbReference type="SUPFAM" id="SSF50978">
    <property type="entry name" value="WD40 repeat-like"/>
    <property type="match status" value="1"/>
</dbReference>
<dbReference type="SMART" id="SM00320">
    <property type="entry name" value="WD40"/>
    <property type="match status" value="5"/>
</dbReference>
<accession>A0A7I8VJI6</accession>
<dbReference type="Pfam" id="PF00400">
    <property type="entry name" value="WD40"/>
    <property type="match status" value="3"/>
</dbReference>
<dbReference type="InterPro" id="IPR015943">
    <property type="entry name" value="WD40/YVTN_repeat-like_dom_sf"/>
</dbReference>
<dbReference type="Proteomes" id="UP000549394">
    <property type="component" value="Unassembled WGS sequence"/>
</dbReference>
<organism evidence="4 5">
    <name type="scientific">Dimorphilus gyrociliatus</name>
    <dbReference type="NCBI Taxonomy" id="2664684"/>
    <lineage>
        <taxon>Eukaryota</taxon>
        <taxon>Metazoa</taxon>
        <taxon>Spiralia</taxon>
        <taxon>Lophotrochozoa</taxon>
        <taxon>Annelida</taxon>
        <taxon>Polychaeta</taxon>
        <taxon>Polychaeta incertae sedis</taxon>
        <taxon>Dinophilidae</taxon>
        <taxon>Dimorphilus</taxon>
    </lineage>
</organism>
<keyword evidence="1" id="KW-0853">WD repeat</keyword>
<dbReference type="PANTHER" id="PTHR14107:SF16">
    <property type="entry name" value="AT02583P"/>
    <property type="match status" value="1"/>
</dbReference>
<protein>
    <submittedName>
        <fullName evidence="4">DgyrCDS5126</fullName>
    </submittedName>
</protein>
<name>A0A7I8VJI6_9ANNE</name>
<keyword evidence="2" id="KW-0677">Repeat</keyword>
<evidence type="ECO:0000313" key="5">
    <source>
        <dbReference type="Proteomes" id="UP000549394"/>
    </source>
</evidence>
<dbReference type="InterPro" id="IPR051362">
    <property type="entry name" value="WD_repeat_creC_regulators"/>
</dbReference>
<dbReference type="InterPro" id="IPR001680">
    <property type="entry name" value="WD40_rpt"/>
</dbReference>
<dbReference type="PANTHER" id="PTHR14107">
    <property type="entry name" value="WD REPEAT PROTEIN"/>
    <property type="match status" value="1"/>
</dbReference>
<feature type="compositionally biased region" description="Low complexity" evidence="3">
    <location>
        <begin position="367"/>
        <end position="382"/>
    </location>
</feature>
<dbReference type="AlphaFoldDB" id="A0A7I8VJI6"/>